<evidence type="ECO:0000256" key="4">
    <source>
        <dbReference type="ARBA" id="ARBA00023002"/>
    </source>
</evidence>
<dbReference type="GO" id="GO:0046872">
    <property type="term" value="F:metal ion binding"/>
    <property type="evidence" value="ECO:0007669"/>
    <property type="project" value="UniProtKB-UniRule"/>
</dbReference>
<dbReference type="EMBL" id="DTKJ01000021">
    <property type="protein sequence ID" value="HGZ11259.1"/>
    <property type="molecule type" value="Genomic_DNA"/>
</dbReference>
<dbReference type="UniPathway" id="UPA00244">
    <property type="reaction ID" value="UER00312"/>
</dbReference>
<proteinExistence type="inferred from homology"/>
<keyword evidence="3 7" id="KW-0521">NADP</keyword>
<dbReference type="GO" id="GO:0051287">
    <property type="term" value="F:NAD binding"/>
    <property type="evidence" value="ECO:0007669"/>
    <property type="project" value="InterPro"/>
</dbReference>
<feature type="binding site" evidence="7">
    <location>
        <position position="291"/>
    </location>
    <ligand>
        <name>substrate</name>
    </ligand>
</feature>
<dbReference type="InterPro" id="IPR005255">
    <property type="entry name" value="PdxA_fam"/>
</dbReference>
<comment type="caution">
    <text evidence="8">The sequence shown here is derived from an EMBL/GenBank/DDBJ whole genome shotgun (WGS) entry which is preliminary data.</text>
</comment>
<comment type="function">
    <text evidence="7">Catalyzes the NAD(P)-dependent oxidation of 4-(phosphooxy)-L-threonine (HTP) into 2-amino-3-oxo-4-(phosphooxy)butyric acid which spontaneously decarboxylates to form 3-amino-2-oxopropyl phosphate (AHAP).</text>
</comment>
<evidence type="ECO:0000256" key="2">
    <source>
        <dbReference type="ARBA" id="ARBA00022723"/>
    </source>
</evidence>
<keyword evidence="4 7" id="KW-0560">Oxidoreductase</keyword>
<protein>
    <recommendedName>
        <fullName evidence="7">4-hydroxythreonine-4-phosphate dehydrogenase</fullName>
        <ecNumber evidence="7">1.1.1.262</ecNumber>
    </recommendedName>
    <alternativeName>
        <fullName evidence="7">4-(phosphohydroxy)-L-threonine dehydrogenase</fullName>
    </alternativeName>
</protein>
<accession>A0A7C5ELT1</accession>
<comment type="catalytic activity">
    <reaction evidence="7">
        <text>4-(phosphooxy)-L-threonine + NAD(+) = 3-amino-2-oxopropyl phosphate + CO2 + NADH</text>
        <dbReference type="Rhea" id="RHEA:32275"/>
        <dbReference type="ChEBI" id="CHEBI:16526"/>
        <dbReference type="ChEBI" id="CHEBI:57279"/>
        <dbReference type="ChEBI" id="CHEBI:57540"/>
        <dbReference type="ChEBI" id="CHEBI:57945"/>
        <dbReference type="ChEBI" id="CHEBI:58452"/>
        <dbReference type="EC" id="1.1.1.262"/>
    </reaction>
</comment>
<dbReference type="GO" id="GO:0050570">
    <property type="term" value="F:4-hydroxythreonine-4-phosphate dehydrogenase activity"/>
    <property type="evidence" value="ECO:0007669"/>
    <property type="project" value="UniProtKB-UniRule"/>
</dbReference>
<dbReference type="EC" id="1.1.1.262" evidence="7"/>
<feature type="binding site" evidence="7">
    <location>
        <position position="144"/>
    </location>
    <ligand>
        <name>substrate</name>
    </ligand>
</feature>
<gene>
    <name evidence="7 8" type="primary">pdxA</name>
    <name evidence="8" type="ORF">ENW48_03455</name>
</gene>
<evidence type="ECO:0000256" key="5">
    <source>
        <dbReference type="ARBA" id="ARBA00023027"/>
    </source>
</evidence>
<comment type="pathway">
    <text evidence="7">Cofactor biosynthesis; pyridoxine 5'-phosphate biosynthesis; pyridoxine 5'-phosphate from D-erythrose 4-phosphate: step 4/5.</text>
</comment>
<evidence type="ECO:0000256" key="3">
    <source>
        <dbReference type="ARBA" id="ARBA00022857"/>
    </source>
</evidence>
<organism evidence="8">
    <name type="scientific">Desulfobacca acetoxidans</name>
    <dbReference type="NCBI Taxonomy" id="60893"/>
    <lineage>
        <taxon>Bacteria</taxon>
        <taxon>Pseudomonadati</taxon>
        <taxon>Thermodesulfobacteriota</taxon>
        <taxon>Desulfobaccia</taxon>
        <taxon>Desulfobaccales</taxon>
        <taxon>Desulfobaccaceae</taxon>
        <taxon>Desulfobacca</taxon>
    </lineage>
</organism>
<dbReference type="GO" id="GO:0005737">
    <property type="term" value="C:cytoplasm"/>
    <property type="evidence" value="ECO:0007669"/>
    <property type="project" value="UniProtKB-SubCell"/>
</dbReference>
<feature type="binding site" evidence="7">
    <location>
        <position position="274"/>
    </location>
    <ligand>
        <name>a divalent metal cation</name>
        <dbReference type="ChEBI" id="CHEBI:60240"/>
        <note>ligand shared between dimeric partners</note>
    </ligand>
</feature>
<keyword evidence="2 7" id="KW-0479">Metal-binding</keyword>
<dbReference type="SUPFAM" id="SSF53659">
    <property type="entry name" value="Isocitrate/Isopropylmalate dehydrogenase-like"/>
    <property type="match status" value="1"/>
</dbReference>
<name>A0A7C5ELT1_9BACT</name>
<comment type="subcellular location">
    <subcellularLocation>
        <location evidence="7">Cytoplasm</location>
    </subcellularLocation>
</comment>
<dbReference type="HAMAP" id="MF_00536">
    <property type="entry name" value="PdxA"/>
    <property type="match status" value="1"/>
</dbReference>
<evidence type="ECO:0000313" key="8">
    <source>
        <dbReference type="EMBL" id="HGZ11259.1"/>
    </source>
</evidence>
<feature type="binding site" evidence="7">
    <location>
        <position position="282"/>
    </location>
    <ligand>
        <name>substrate</name>
    </ligand>
</feature>
<dbReference type="Gene3D" id="3.40.718.10">
    <property type="entry name" value="Isopropylmalate Dehydrogenase"/>
    <property type="match status" value="1"/>
</dbReference>
<feature type="binding site" evidence="7">
    <location>
        <position position="174"/>
    </location>
    <ligand>
        <name>a divalent metal cation</name>
        <dbReference type="ChEBI" id="CHEBI:60240"/>
        <note>ligand shared between dimeric partners</note>
    </ligand>
</feature>
<feature type="binding site" evidence="7">
    <location>
        <position position="219"/>
    </location>
    <ligand>
        <name>a divalent metal cation</name>
        <dbReference type="ChEBI" id="CHEBI:60240"/>
        <note>ligand shared between dimeric partners</note>
    </ligand>
</feature>
<comment type="subunit">
    <text evidence="7">Homodimer.</text>
</comment>
<dbReference type="GO" id="GO:0008615">
    <property type="term" value="P:pyridoxine biosynthetic process"/>
    <property type="evidence" value="ECO:0007669"/>
    <property type="project" value="UniProtKB-UniRule"/>
</dbReference>
<feature type="binding site" evidence="7">
    <location>
        <position position="145"/>
    </location>
    <ligand>
        <name>substrate</name>
    </ligand>
</feature>
<dbReference type="PANTHER" id="PTHR30004">
    <property type="entry name" value="4-HYDROXYTHREONINE-4-PHOSPHATE DEHYDROGENASE"/>
    <property type="match status" value="1"/>
</dbReference>
<dbReference type="InterPro" id="IPR037510">
    <property type="entry name" value="PdxA"/>
</dbReference>
<comment type="similarity">
    <text evidence="7">Belongs to the PdxA family.</text>
</comment>
<evidence type="ECO:0000256" key="6">
    <source>
        <dbReference type="ARBA" id="ARBA00023096"/>
    </source>
</evidence>
<feature type="binding site" evidence="7">
    <location>
        <position position="300"/>
    </location>
    <ligand>
        <name>substrate</name>
    </ligand>
</feature>
<keyword evidence="5 7" id="KW-0520">NAD</keyword>
<dbReference type="PANTHER" id="PTHR30004:SF6">
    <property type="entry name" value="D-THREONATE 4-PHOSPHATE DEHYDROGENASE"/>
    <property type="match status" value="1"/>
</dbReference>
<dbReference type="AlphaFoldDB" id="A0A7C5ELT1"/>
<evidence type="ECO:0000256" key="7">
    <source>
        <dbReference type="HAMAP-Rule" id="MF_00536"/>
    </source>
</evidence>
<dbReference type="Pfam" id="PF04166">
    <property type="entry name" value="PdxA"/>
    <property type="match status" value="1"/>
</dbReference>
<comment type="cofactor">
    <cofactor evidence="7">
        <name>a divalent metal cation</name>
        <dbReference type="ChEBI" id="CHEBI:60240"/>
    </cofactor>
    <text evidence="7">Binds 1 divalent metal cation per subunit.</text>
</comment>
<dbReference type="GO" id="GO:0042823">
    <property type="term" value="P:pyridoxal phosphate biosynthetic process"/>
    <property type="evidence" value="ECO:0007669"/>
    <property type="project" value="UniProtKB-UniRule"/>
</dbReference>
<keyword evidence="6 7" id="KW-0664">Pyridoxine biosynthesis</keyword>
<dbReference type="NCBIfam" id="TIGR00557">
    <property type="entry name" value="pdxA"/>
    <property type="match status" value="1"/>
</dbReference>
<sequence length="342" mass="36526">MKNHTDIRPILALTMGDPVGVGPEILILALSDPEVYKVCRPLVLGDLNALERARRQLAPELHLKPVANPDQGDFRHGTIDLMALSHLTQEDLGPGRPTPATGQAMVAYIITAVDLALKKAVGGMVTGPISKTALKLAGYDYPGHTELLADRSGAPEVAMMLAGGNFRVVLATIHCPLGEVPKRLSTDGLIRLFHLTCRALKQDFGIPRPRLGVAALNPHASEGGLFGTEERDIIIPAVLEARGEGLPVSGPFPADTLFWRHAQGEFDAICAMYHDQGLIPLKLLHFMDAVNVTLGLPIIRTSVDHGTAYDLAGTGQAHPGSLKAAIFMAAEMARRRAGIKGD</sequence>
<keyword evidence="1 7" id="KW-0963">Cytoplasm</keyword>
<reference evidence="8" key="1">
    <citation type="journal article" date="2020" name="mSystems">
        <title>Genome- and Community-Level Interaction Insights into Carbon Utilization and Element Cycling Functions of Hydrothermarchaeota in Hydrothermal Sediment.</title>
        <authorList>
            <person name="Zhou Z."/>
            <person name="Liu Y."/>
            <person name="Xu W."/>
            <person name="Pan J."/>
            <person name="Luo Z.H."/>
            <person name="Li M."/>
        </authorList>
    </citation>
    <scope>NUCLEOTIDE SEQUENCE [LARGE SCALE GENOMIC DNA]</scope>
    <source>
        <strain evidence="8">SpSt-853</strain>
    </source>
</reference>
<comment type="miscellaneous">
    <text evidence="7">The active site is located at the dimer interface.</text>
</comment>
<evidence type="ECO:0000256" key="1">
    <source>
        <dbReference type="ARBA" id="ARBA00022490"/>
    </source>
</evidence>